<feature type="transmembrane region" description="Helical" evidence="8">
    <location>
        <begin position="591"/>
        <end position="617"/>
    </location>
</feature>
<proteinExistence type="inferred from homology"/>
<evidence type="ECO:0000256" key="5">
    <source>
        <dbReference type="ARBA" id="ARBA00022989"/>
    </source>
</evidence>
<dbReference type="PANTHER" id="PTHR11629:SF63">
    <property type="entry name" value="V-TYPE PROTON ATPASE SUBUNIT A"/>
    <property type="match status" value="1"/>
</dbReference>
<comment type="similarity">
    <text evidence="2">Belongs to the V-ATPase 116 kDa subunit family.</text>
</comment>
<evidence type="ECO:0000256" key="4">
    <source>
        <dbReference type="ARBA" id="ARBA00022692"/>
    </source>
</evidence>
<feature type="transmembrane region" description="Helical" evidence="8">
    <location>
        <begin position="472"/>
        <end position="497"/>
    </location>
</feature>
<feature type="transmembrane region" description="Helical" evidence="8">
    <location>
        <begin position="564"/>
        <end position="585"/>
    </location>
</feature>
<comment type="subcellular location">
    <subcellularLocation>
        <location evidence="1">Membrane</location>
        <topology evidence="1">Multi-pass membrane protein</topology>
    </subcellularLocation>
</comment>
<name>A0ABR7HJQ9_9FIRM</name>
<keyword evidence="3" id="KW-0813">Transport</keyword>
<dbReference type="Proteomes" id="UP000636755">
    <property type="component" value="Unassembled WGS sequence"/>
</dbReference>
<dbReference type="InterPro" id="IPR002490">
    <property type="entry name" value="V-ATPase_116kDa_su"/>
</dbReference>
<evidence type="ECO:0000256" key="2">
    <source>
        <dbReference type="ARBA" id="ARBA00009904"/>
    </source>
</evidence>
<sequence length="647" mass="73443">MAVSTMQAVNIIGFMDEIDDVITVLGESGVFHPDDVSVFYNNTQGFSHLQTKNIYAEHLTNLKASLGLTKRQFPLVDVSNFNPTYQDIQLFCNKICDELNELVEDRDFAAEQLLEAKQNLDETKHFVGLDIEIEKLLELKYVNARFGRLPKDSYVKLENYKDDPYIDFSVCTEDKAYYWGVYLAPADKTEEIDRVFSSLFFERCDIIGVNSTPTLHMKKLTALIPHLEDVYKDTEKRIDDYLSINKERILKYLSKLEELSLYSTIRTKALQYNKSFIIVGWVPTEFAKQLKKRLCKHRSVTVEFSDAKNEIKKSPPVKLKNCFLARPFEFYTSMYGVPKYNEIDPSLFVAITYIIIFGIMFADVGQGICLTVVGILMYKIKKMAIGKILAPCGISSAFFGLVFGSVFGFEHLLDPMYKALFGLEEKPIEVMSSEMATKIILVAIGIGVFLLITAMFLNVYTSIRQKDYGRALFSTSGVAGIIFYSAIVFGIAGQLLFGLPVFNAPYIIFLIVIPFILIFFAEPLGGLVNKEPDWKPESWKDYIVENIFESIEVLLSYVTNTMSFLRVGAFVLVHAGMMMVVFVLAETAGPIAYWPIVVVGNVIVMVLEALLVAIQVLRLEYYELFSRFYSGEGRPYEPVKLKLTQNS</sequence>
<accession>A0ABR7HJQ9</accession>
<feature type="transmembrane region" description="Helical" evidence="8">
    <location>
        <begin position="388"/>
        <end position="409"/>
    </location>
</feature>
<evidence type="ECO:0000256" key="3">
    <source>
        <dbReference type="ARBA" id="ARBA00022448"/>
    </source>
</evidence>
<dbReference type="PANTHER" id="PTHR11629">
    <property type="entry name" value="VACUOLAR PROTON ATPASES"/>
    <property type="match status" value="1"/>
</dbReference>
<reference evidence="9 10" key="1">
    <citation type="submission" date="2020-08" db="EMBL/GenBank/DDBJ databases">
        <title>Genome public.</title>
        <authorList>
            <person name="Liu C."/>
            <person name="Sun Q."/>
        </authorList>
    </citation>
    <scope>NUCLEOTIDE SEQUENCE [LARGE SCALE GENOMIC DNA]</scope>
    <source>
        <strain evidence="9 10">NSJ-71</strain>
    </source>
</reference>
<comment type="caution">
    <text evidence="9">The sequence shown here is derived from an EMBL/GenBank/DDBJ whole genome shotgun (WGS) entry which is preliminary data.</text>
</comment>
<evidence type="ECO:0000256" key="1">
    <source>
        <dbReference type="ARBA" id="ARBA00004141"/>
    </source>
</evidence>
<evidence type="ECO:0000256" key="6">
    <source>
        <dbReference type="ARBA" id="ARBA00023065"/>
    </source>
</evidence>
<feature type="transmembrane region" description="Helical" evidence="8">
    <location>
        <begin position="347"/>
        <end position="376"/>
    </location>
</feature>
<keyword evidence="7 8" id="KW-0472">Membrane</keyword>
<feature type="transmembrane region" description="Helical" evidence="8">
    <location>
        <begin position="439"/>
        <end position="460"/>
    </location>
</feature>
<dbReference type="EMBL" id="JACOPS010000001">
    <property type="protein sequence ID" value="MBC5727676.1"/>
    <property type="molecule type" value="Genomic_DNA"/>
</dbReference>
<keyword evidence="5 8" id="KW-1133">Transmembrane helix</keyword>
<organism evidence="9 10">
    <name type="scientific">Ruminococcus intestinalis</name>
    <dbReference type="NCBI Taxonomy" id="2763066"/>
    <lineage>
        <taxon>Bacteria</taxon>
        <taxon>Bacillati</taxon>
        <taxon>Bacillota</taxon>
        <taxon>Clostridia</taxon>
        <taxon>Eubacteriales</taxon>
        <taxon>Oscillospiraceae</taxon>
        <taxon>Ruminococcus</taxon>
    </lineage>
</organism>
<evidence type="ECO:0000313" key="10">
    <source>
        <dbReference type="Proteomes" id="UP000636755"/>
    </source>
</evidence>
<evidence type="ECO:0000256" key="7">
    <source>
        <dbReference type="ARBA" id="ARBA00023136"/>
    </source>
</evidence>
<keyword evidence="10" id="KW-1185">Reference proteome</keyword>
<keyword evidence="4 8" id="KW-0812">Transmembrane</keyword>
<keyword evidence="6" id="KW-0406">Ion transport</keyword>
<protein>
    <submittedName>
        <fullName evidence="9">ATPase</fullName>
    </submittedName>
</protein>
<dbReference type="Pfam" id="PF01496">
    <property type="entry name" value="V_ATPase_I"/>
    <property type="match status" value="2"/>
</dbReference>
<evidence type="ECO:0000313" key="9">
    <source>
        <dbReference type="EMBL" id="MBC5727676.1"/>
    </source>
</evidence>
<evidence type="ECO:0000256" key="8">
    <source>
        <dbReference type="SAM" id="Phobius"/>
    </source>
</evidence>
<feature type="transmembrane region" description="Helical" evidence="8">
    <location>
        <begin position="503"/>
        <end position="521"/>
    </location>
</feature>
<dbReference type="RefSeq" id="WP_186934925.1">
    <property type="nucleotide sequence ID" value="NZ_JACOPS010000001.1"/>
</dbReference>
<gene>
    <name evidence="9" type="ORF">H8R91_03855</name>
</gene>